<dbReference type="InterPro" id="IPR058240">
    <property type="entry name" value="rSAM_sf"/>
</dbReference>
<comment type="cofactor">
    <cofactor evidence="1">
        <name>[4Fe-4S] cluster</name>
        <dbReference type="ChEBI" id="CHEBI:49883"/>
    </cofactor>
</comment>
<proteinExistence type="predicted"/>
<dbReference type="AlphaFoldDB" id="A0A1D3K776"/>
<dbReference type="InterPro" id="IPR023867">
    <property type="entry name" value="Sulphatase_maturase_rSAM"/>
</dbReference>
<accession>A0A1D3K776</accession>
<dbReference type="SUPFAM" id="SSF102114">
    <property type="entry name" value="Radical SAM enzymes"/>
    <property type="match status" value="2"/>
</dbReference>
<protein>
    <recommendedName>
        <fullName evidence="4">Radical SAM protein</fullName>
    </recommendedName>
</protein>
<evidence type="ECO:0000313" key="2">
    <source>
        <dbReference type="EMBL" id="SBW84206.1"/>
    </source>
</evidence>
<dbReference type="InterPro" id="IPR023885">
    <property type="entry name" value="4Fe4S-binding_SPASM_dom"/>
</dbReference>
<dbReference type="PANTHER" id="PTHR43273:SF3">
    <property type="entry name" value="ANAEROBIC SULFATASE-MATURATING ENZYME HOMOLOG ASLB-RELATED"/>
    <property type="match status" value="1"/>
</dbReference>
<name>A0A1D3K776_PSEVE</name>
<organism evidence="2 3">
    <name type="scientific">Pseudomonas veronii 1YdBTEX2</name>
    <dbReference type="NCBI Taxonomy" id="1295141"/>
    <lineage>
        <taxon>Bacteria</taxon>
        <taxon>Pseudomonadati</taxon>
        <taxon>Pseudomonadota</taxon>
        <taxon>Gammaproteobacteria</taxon>
        <taxon>Pseudomonadales</taxon>
        <taxon>Pseudomonadaceae</taxon>
        <taxon>Pseudomonas</taxon>
    </lineage>
</organism>
<dbReference type="Proteomes" id="UP000245431">
    <property type="component" value="Chromosome PVE_r2"/>
</dbReference>
<dbReference type="Gene3D" id="3.20.20.70">
    <property type="entry name" value="Aldolase class I"/>
    <property type="match status" value="1"/>
</dbReference>
<evidence type="ECO:0000256" key="1">
    <source>
        <dbReference type="ARBA" id="ARBA00001966"/>
    </source>
</evidence>
<dbReference type="CDD" id="cd01335">
    <property type="entry name" value="Radical_SAM"/>
    <property type="match status" value="1"/>
</dbReference>
<dbReference type="GO" id="GO:0016491">
    <property type="term" value="F:oxidoreductase activity"/>
    <property type="evidence" value="ECO:0007669"/>
    <property type="project" value="InterPro"/>
</dbReference>
<dbReference type="InterPro" id="IPR013785">
    <property type="entry name" value="Aldolase_TIM"/>
</dbReference>
<dbReference type="PANTHER" id="PTHR43273">
    <property type="entry name" value="ANAEROBIC SULFATASE-MATURATING ENZYME HOMOLOG ASLB-RELATED"/>
    <property type="match status" value="1"/>
</dbReference>
<dbReference type="EMBL" id="LT599584">
    <property type="protein sequence ID" value="SBW84206.1"/>
    <property type="molecule type" value="Genomic_DNA"/>
</dbReference>
<evidence type="ECO:0008006" key="4">
    <source>
        <dbReference type="Google" id="ProtNLM"/>
    </source>
</evidence>
<evidence type="ECO:0000313" key="3">
    <source>
        <dbReference type="Proteomes" id="UP000245431"/>
    </source>
</evidence>
<gene>
    <name evidence="2" type="ORF">PVE_R2G0177</name>
</gene>
<sequence length="398" mass="44103">MTPSPLTLHIRMTKACNADCGYCSSWQESQSTRMQTNEFKRSIDFIFQEGFQNLGISPTHLTAQYIGGEILTVPHLALLECVTYLREMTASRGIKFVDGVQSNLIGSPARAKRLYDLFEGRLGTSVDDMSDVRTVAGSAEKYRLIWKEADTALRRERSVPGAVYVLDESGLNGVGRQMMLSARDQRMLTLRPLFQGGTPGQVLQGAEATRDAFVSGFRQWFMRLPIIVEPYFYLTQARVRTLSGQQQAVGAACAFQSDCTKRSLSLEPNGDLYICQDMADGGIGKLGNALIGVWDAEMVAMLSERPNRLDDNCRSCLYLAECQGGCMFESAAQGRGMYGRSQHCMSWKSLFALIDEGVAECGLDEVVDWLHRIDMRNANTKSAGLDRAKLAVLVEAEF</sequence>
<reference evidence="3" key="1">
    <citation type="submission" date="2016-07" db="EMBL/GenBank/DDBJ databases">
        <authorList>
            <person name="Florea S."/>
            <person name="Webb J.S."/>
            <person name="Jaromczyk J."/>
            <person name="Schardl C.L."/>
        </authorList>
    </citation>
    <scope>NUCLEOTIDE SEQUENCE [LARGE SCALE GENOMIC DNA]</scope>
    <source>
        <strain evidence="3">1YdBTEX2</strain>
    </source>
</reference>
<dbReference type="NCBIfam" id="TIGR04085">
    <property type="entry name" value="rSAM_more_4Fe4S"/>
    <property type="match status" value="1"/>
</dbReference>